<dbReference type="FunFam" id="3.40.470.10:FF:000004">
    <property type="entry name" value="Uracil-DNA glycosylase"/>
    <property type="match status" value="1"/>
</dbReference>
<dbReference type="Pfam" id="PF03167">
    <property type="entry name" value="UDG"/>
    <property type="match status" value="1"/>
</dbReference>
<evidence type="ECO:0000256" key="7">
    <source>
        <dbReference type="ARBA" id="ARBA00023204"/>
    </source>
</evidence>
<evidence type="ECO:0000256" key="10">
    <source>
        <dbReference type="ARBA" id="ARBA00052828"/>
    </source>
</evidence>
<dbReference type="eggNOG" id="KOG2994">
    <property type="taxonomic scope" value="Eukaryota"/>
</dbReference>
<evidence type="ECO:0000256" key="2">
    <source>
        <dbReference type="ARBA" id="ARBA00022553"/>
    </source>
</evidence>
<dbReference type="Proteomes" id="UP000014500">
    <property type="component" value="Unassembled WGS sequence"/>
</dbReference>
<dbReference type="GO" id="GO:0004844">
    <property type="term" value="F:uracil DNA N-glycosylase activity"/>
    <property type="evidence" value="ECO:0007669"/>
    <property type="project" value="UniProtKB-UniRule"/>
</dbReference>
<dbReference type="InterPro" id="IPR002043">
    <property type="entry name" value="UDG_fam1"/>
</dbReference>
<comment type="catalytic activity">
    <reaction evidence="10">
        <text>a 2'-deoxyuridine in single-stranded DNA + H2O = a 2'-deoxyribose 5'-monophosphate in single-stranded DNA + uracil</text>
        <dbReference type="Rhea" id="RHEA:81459"/>
        <dbReference type="Rhea" id="RHEA-COMP:12847"/>
        <dbReference type="Rhea" id="RHEA-COMP:19684"/>
        <dbReference type="ChEBI" id="CHEBI:15377"/>
        <dbReference type="ChEBI" id="CHEBI:17568"/>
        <dbReference type="ChEBI" id="CHEBI:133902"/>
        <dbReference type="ChEBI" id="CHEBI:139095"/>
    </reaction>
    <physiologicalReaction direction="left-to-right" evidence="10">
        <dbReference type="Rhea" id="RHEA:81460"/>
    </physiologicalReaction>
</comment>
<dbReference type="GO" id="GO:0005654">
    <property type="term" value="C:nucleoplasm"/>
    <property type="evidence" value="ECO:0007669"/>
    <property type="project" value="UniProtKB-ARBA"/>
</dbReference>
<dbReference type="GO" id="GO:0097510">
    <property type="term" value="P:base-excision repair, AP site formation via deaminated base removal"/>
    <property type="evidence" value="ECO:0007669"/>
    <property type="project" value="TreeGrafter"/>
</dbReference>
<comment type="subunit">
    <text evidence="11">Interacts with RPA2 subunit of the RPA trimer; this interaction mediates UNG2 recruitment to RPA-coated single-stranded DNA at stalled replication forks. Interacts with PCNA; this interaction mediates UNG2 recruitment to S-phase replication foci. Interacts (via N-terminus) with FAM72A.</text>
</comment>
<dbReference type="AlphaFoldDB" id="T1J0F3"/>
<dbReference type="SMART" id="SM00986">
    <property type="entry name" value="UDG"/>
    <property type="match status" value="1"/>
</dbReference>
<evidence type="ECO:0000256" key="13">
    <source>
        <dbReference type="PROSITE-ProRule" id="PRU10072"/>
    </source>
</evidence>
<keyword evidence="2" id="KW-0597">Phosphoprotein</keyword>
<evidence type="ECO:0000313" key="17">
    <source>
        <dbReference type="Proteomes" id="UP000014500"/>
    </source>
</evidence>
<name>T1J0F3_STRMM</name>
<comment type="catalytic activity">
    <reaction evidence="9">
        <text>a 2'-deoxyuridine in double-stranded DNA + H2O = a 2'-deoxyribose 5'-monophosphate in double-stranded DNA + uracil</text>
        <dbReference type="Rhea" id="RHEA:81455"/>
        <dbReference type="Rhea" id="RHEA-COMP:14231"/>
        <dbReference type="Rhea" id="RHEA-COMP:17071"/>
        <dbReference type="ChEBI" id="CHEBI:15377"/>
        <dbReference type="ChEBI" id="CHEBI:17568"/>
        <dbReference type="ChEBI" id="CHEBI:133902"/>
        <dbReference type="ChEBI" id="CHEBI:139095"/>
    </reaction>
    <physiologicalReaction direction="left-to-right" evidence="9">
        <dbReference type="Rhea" id="RHEA:81456"/>
    </physiologicalReaction>
</comment>
<sequence length="319" mass="36438">MQYRLSHISVFKMVGQGKISEFFIRAGVKRNLSDETLNKEETDTKKPKLTPDPIEVPTENDVLSQELSDRIEENRTRAKIKLQAKKTTALANNIGTSWFKALEPEFSKPYFLKLSEFMKNERKKYTIYPSEDAVFTWTTLCDIKQIKVVMIGQDPYHNPGQAHGLCFSVQEGVPFPPSLVNIFKELKTDLVDFEIPTNGNLTEWAKQGVLLLNACLTVRAHNANSHKDQGWEILTDAVIKWINDNLTNVVFLLWGSYAQKKASFVNKKKHHVLKCPHPSPLSSHRGFFGCKHFSQTNELLVKDGRQPINWNLNTPKLLS</sequence>
<keyword evidence="4 12" id="KW-0378">Hydrolase</keyword>
<evidence type="ECO:0000256" key="4">
    <source>
        <dbReference type="ARBA" id="ARBA00022801"/>
    </source>
</evidence>
<evidence type="ECO:0000256" key="1">
    <source>
        <dbReference type="ARBA" id="ARBA00008184"/>
    </source>
</evidence>
<reference evidence="16" key="2">
    <citation type="submission" date="2015-02" db="UniProtKB">
        <authorList>
            <consortium name="EnsemblMetazoa"/>
        </authorList>
    </citation>
    <scope>IDENTIFICATION</scope>
</reference>
<comment type="function">
    <text evidence="12 14">Excises uracil residues from the DNA which can arise as a result of misincorporation of dUMP residues by DNA polymerase or due to deamination of cytosine.</text>
</comment>
<proteinExistence type="inferred from homology"/>
<keyword evidence="3 12" id="KW-0227">DNA damage</keyword>
<dbReference type="SMART" id="SM00987">
    <property type="entry name" value="UreE_C"/>
    <property type="match status" value="1"/>
</dbReference>
<dbReference type="HAMAP" id="MF_00148">
    <property type="entry name" value="UDG"/>
    <property type="match status" value="1"/>
</dbReference>
<evidence type="ECO:0000256" key="6">
    <source>
        <dbReference type="ARBA" id="ARBA00023128"/>
    </source>
</evidence>
<feature type="active site" description="Proton acceptor" evidence="12 13">
    <location>
        <position position="154"/>
    </location>
</feature>
<evidence type="ECO:0000256" key="11">
    <source>
        <dbReference type="ARBA" id="ARBA00064140"/>
    </source>
</evidence>
<dbReference type="EC" id="3.2.2.27" evidence="12 14"/>
<dbReference type="STRING" id="126957.T1J0F3"/>
<protein>
    <recommendedName>
        <fullName evidence="12 14">Uracil-DNA glycosylase</fullName>
        <shortName evidence="12">UDG</shortName>
        <ecNumber evidence="12 14">3.2.2.27</ecNumber>
    </recommendedName>
</protein>
<comment type="similarity">
    <text evidence="1 12 14">Belongs to the uracil-DNA glycosylase (UDG) superfamily. UNG family.</text>
</comment>
<evidence type="ECO:0000256" key="5">
    <source>
        <dbReference type="ARBA" id="ARBA00022990"/>
    </source>
</evidence>
<keyword evidence="6 12" id="KW-0496">Mitochondrion</keyword>
<dbReference type="InterPro" id="IPR018085">
    <property type="entry name" value="Ura-DNA_Glyclase_AS"/>
</dbReference>
<dbReference type="HOGENOM" id="CLU_032162_2_1_1"/>
<dbReference type="NCBIfam" id="TIGR00628">
    <property type="entry name" value="ung"/>
    <property type="match status" value="1"/>
</dbReference>
<dbReference type="NCBIfam" id="NF003591">
    <property type="entry name" value="PRK05254.1-4"/>
    <property type="match status" value="1"/>
</dbReference>
<evidence type="ECO:0000256" key="8">
    <source>
        <dbReference type="ARBA" id="ARBA00023242"/>
    </source>
</evidence>
<dbReference type="PANTHER" id="PTHR11264:SF0">
    <property type="entry name" value="URACIL-DNA GLYCOSYLASE"/>
    <property type="match status" value="1"/>
</dbReference>
<dbReference type="EnsemblMetazoa" id="SMAR006998-RA">
    <property type="protein sequence ID" value="SMAR006998-PA"/>
    <property type="gene ID" value="SMAR006998"/>
</dbReference>
<keyword evidence="17" id="KW-1185">Reference proteome</keyword>
<dbReference type="GO" id="GO:0005739">
    <property type="term" value="C:mitochondrion"/>
    <property type="evidence" value="ECO:0007669"/>
    <property type="project" value="UniProtKB-SubCell"/>
</dbReference>
<keyword evidence="5" id="KW-0007">Acetylation</keyword>
<comment type="subcellular location">
    <subcellularLocation>
        <location evidence="12">Mitochondrion</location>
    </subcellularLocation>
    <subcellularLocation>
        <location evidence="12">Nucleus</location>
    </subcellularLocation>
</comment>
<dbReference type="SUPFAM" id="SSF52141">
    <property type="entry name" value="Uracil-DNA glycosylase-like"/>
    <property type="match status" value="1"/>
</dbReference>
<evidence type="ECO:0000313" key="16">
    <source>
        <dbReference type="EnsemblMetazoa" id="SMAR006998-PA"/>
    </source>
</evidence>
<feature type="domain" description="Uracil-DNA glycosylase-like" evidence="15">
    <location>
        <begin position="139"/>
        <end position="300"/>
    </location>
</feature>
<organism evidence="16 17">
    <name type="scientific">Strigamia maritima</name>
    <name type="common">European centipede</name>
    <name type="synonym">Geophilus maritimus</name>
    <dbReference type="NCBI Taxonomy" id="126957"/>
    <lineage>
        <taxon>Eukaryota</taxon>
        <taxon>Metazoa</taxon>
        <taxon>Ecdysozoa</taxon>
        <taxon>Arthropoda</taxon>
        <taxon>Myriapoda</taxon>
        <taxon>Chilopoda</taxon>
        <taxon>Pleurostigmophora</taxon>
        <taxon>Geophilomorpha</taxon>
        <taxon>Linotaeniidae</taxon>
        <taxon>Strigamia</taxon>
    </lineage>
</organism>
<dbReference type="InterPro" id="IPR036895">
    <property type="entry name" value="Uracil-DNA_glycosylase-like_sf"/>
</dbReference>
<dbReference type="PANTHER" id="PTHR11264">
    <property type="entry name" value="URACIL-DNA GLYCOSYLASE"/>
    <property type="match status" value="1"/>
</dbReference>
<reference evidence="17" key="1">
    <citation type="submission" date="2011-05" db="EMBL/GenBank/DDBJ databases">
        <authorList>
            <person name="Richards S.R."/>
            <person name="Qu J."/>
            <person name="Jiang H."/>
            <person name="Jhangiani S.N."/>
            <person name="Agravi P."/>
            <person name="Goodspeed R."/>
            <person name="Gross S."/>
            <person name="Mandapat C."/>
            <person name="Jackson L."/>
            <person name="Mathew T."/>
            <person name="Pu L."/>
            <person name="Thornton R."/>
            <person name="Saada N."/>
            <person name="Wilczek-Boney K.B."/>
            <person name="Lee S."/>
            <person name="Kovar C."/>
            <person name="Wu Y."/>
            <person name="Scherer S.E."/>
            <person name="Worley K.C."/>
            <person name="Muzny D.M."/>
            <person name="Gibbs R."/>
        </authorList>
    </citation>
    <scope>NUCLEOTIDE SEQUENCE</scope>
    <source>
        <strain evidence="17">Brora</strain>
    </source>
</reference>
<evidence type="ECO:0000256" key="9">
    <source>
        <dbReference type="ARBA" id="ARBA00052069"/>
    </source>
</evidence>
<dbReference type="OMA" id="PDNGYLM"/>
<keyword evidence="7 12" id="KW-0234">DNA repair</keyword>
<dbReference type="CDD" id="cd10027">
    <property type="entry name" value="UDG-F1-like"/>
    <property type="match status" value="1"/>
</dbReference>
<evidence type="ECO:0000256" key="14">
    <source>
        <dbReference type="RuleBase" id="RU003780"/>
    </source>
</evidence>
<keyword evidence="8 12" id="KW-0539">Nucleus</keyword>
<accession>T1J0F3</accession>
<comment type="catalytic activity">
    <reaction evidence="12 14">
        <text>Hydrolyzes single-stranded DNA or mismatched double-stranded DNA and polynucleotides, releasing free uracil.</text>
        <dbReference type="EC" id="3.2.2.27"/>
    </reaction>
</comment>
<dbReference type="Gene3D" id="3.40.470.10">
    <property type="entry name" value="Uracil-DNA glycosylase-like domain"/>
    <property type="match status" value="1"/>
</dbReference>
<evidence type="ECO:0000256" key="3">
    <source>
        <dbReference type="ARBA" id="ARBA00022763"/>
    </source>
</evidence>
<evidence type="ECO:0000259" key="15">
    <source>
        <dbReference type="SMART" id="SM00986"/>
    </source>
</evidence>
<dbReference type="NCBIfam" id="NF003588">
    <property type="entry name" value="PRK05254.1-1"/>
    <property type="match status" value="1"/>
</dbReference>
<dbReference type="NCBIfam" id="NF003592">
    <property type="entry name" value="PRK05254.1-5"/>
    <property type="match status" value="1"/>
</dbReference>
<evidence type="ECO:0000256" key="12">
    <source>
        <dbReference type="HAMAP-Rule" id="MF_03166"/>
    </source>
</evidence>
<dbReference type="EMBL" id="JH431734">
    <property type="status" value="NOT_ANNOTATED_CDS"/>
    <property type="molecule type" value="Genomic_DNA"/>
</dbReference>
<dbReference type="PROSITE" id="PS00130">
    <property type="entry name" value="U_DNA_GLYCOSYLASE"/>
    <property type="match status" value="1"/>
</dbReference>
<dbReference type="InterPro" id="IPR005122">
    <property type="entry name" value="Uracil-DNA_glycosylase-like"/>
</dbReference>
<dbReference type="PhylomeDB" id="T1J0F3"/>
<dbReference type="NCBIfam" id="NF003589">
    <property type="entry name" value="PRK05254.1-2"/>
    <property type="match status" value="1"/>
</dbReference>